<accession>A0A9N7TQE4</accession>
<gene>
    <name evidence="1" type="ORF">PLEPLA_LOCUS4040</name>
</gene>
<reference evidence="1" key="1">
    <citation type="submission" date="2020-03" db="EMBL/GenBank/DDBJ databases">
        <authorList>
            <person name="Weist P."/>
        </authorList>
    </citation>
    <scope>NUCLEOTIDE SEQUENCE</scope>
</reference>
<name>A0A9N7TQE4_PLEPL</name>
<sequence length="125" mass="13465">MVPSLAFQGRLIDRGAAGSTIGTQGSYFQPQWFSTGFYLELLSTAELDAGPCSRAASRTLSTPTGCELDLPLEVRFSFGACSSGSTAQTCMSTKLEMDWNNPTCWGSSRPLGFTCFSTCLFFHCS</sequence>
<dbReference type="AlphaFoldDB" id="A0A9N7TQE4"/>
<organism evidence="1 2">
    <name type="scientific">Pleuronectes platessa</name>
    <name type="common">European plaice</name>
    <dbReference type="NCBI Taxonomy" id="8262"/>
    <lineage>
        <taxon>Eukaryota</taxon>
        <taxon>Metazoa</taxon>
        <taxon>Chordata</taxon>
        <taxon>Craniata</taxon>
        <taxon>Vertebrata</taxon>
        <taxon>Euteleostomi</taxon>
        <taxon>Actinopterygii</taxon>
        <taxon>Neopterygii</taxon>
        <taxon>Teleostei</taxon>
        <taxon>Neoteleostei</taxon>
        <taxon>Acanthomorphata</taxon>
        <taxon>Carangaria</taxon>
        <taxon>Pleuronectiformes</taxon>
        <taxon>Pleuronectoidei</taxon>
        <taxon>Pleuronectidae</taxon>
        <taxon>Pleuronectes</taxon>
    </lineage>
</organism>
<comment type="caution">
    <text evidence="1">The sequence shown here is derived from an EMBL/GenBank/DDBJ whole genome shotgun (WGS) entry which is preliminary data.</text>
</comment>
<evidence type="ECO:0000313" key="2">
    <source>
        <dbReference type="Proteomes" id="UP001153269"/>
    </source>
</evidence>
<protein>
    <submittedName>
        <fullName evidence="1">Uncharacterized protein</fullName>
    </submittedName>
</protein>
<keyword evidence="2" id="KW-1185">Reference proteome</keyword>
<dbReference type="EMBL" id="CADEAL010000199">
    <property type="protein sequence ID" value="CAB1416249.1"/>
    <property type="molecule type" value="Genomic_DNA"/>
</dbReference>
<evidence type="ECO:0000313" key="1">
    <source>
        <dbReference type="EMBL" id="CAB1416249.1"/>
    </source>
</evidence>
<dbReference type="Proteomes" id="UP001153269">
    <property type="component" value="Unassembled WGS sequence"/>
</dbReference>
<proteinExistence type="predicted"/>